<keyword evidence="2" id="KW-1185">Reference proteome</keyword>
<proteinExistence type="predicted"/>
<evidence type="ECO:0000313" key="1">
    <source>
        <dbReference type="EMBL" id="CAD8091440.1"/>
    </source>
</evidence>
<comment type="caution">
    <text evidence="1">The sequence shown here is derived from an EMBL/GenBank/DDBJ whole genome shotgun (WGS) entry which is preliminary data.</text>
</comment>
<accession>A0A8S1NFU5</accession>
<reference evidence="1" key="1">
    <citation type="submission" date="2021-01" db="EMBL/GenBank/DDBJ databases">
        <authorList>
            <consortium name="Genoscope - CEA"/>
            <person name="William W."/>
        </authorList>
    </citation>
    <scope>NUCLEOTIDE SEQUENCE</scope>
</reference>
<sequence>MLTILQVNIKSYINLFQVDKKNFYFHKVIQSNIESNVKFKLQIYLDELEKIYLASINRNTPLIYLNKIDQA</sequence>
<evidence type="ECO:0000313" key="2">
    <source>
        <dbReference type="Proteomes" id="UP000692954"/>
    </source>
</evidence>
<dbReference type="AlphaFoldDB" id="A0A8S1NFU5"/>
<protein>
    <submittedName>
        <fullName evidence="1">Uncharacterized protein</fullName>
    </submittedName>
</protein>
<dbReference type="Proteomes" id="UP000692954">
    <property type="component" value="Unassembled WGS sequence"/>
</dbReference>
<name>A0A8S1NFU5_9CILI</name>
<dbReference type="EMBL" id="CAJJDN010000057">
    <property type="protein sequence ID" value="CAD8091440.1"/>
    <property type="molecule type" value="Genomic_DNA"/>
</dbReference>
<gene>
    <name evidence="1" type="ORF">PSON_ATCC_30995.1.T0570273</name>
</gene>
<organism evidence="1 2">
    <name type="scientific">Paramecium sonneborni</name>
    <dbReference type="NCBI Taxonomy" id="65129"/>
    <lineage>
        <taxon>Eukaryota</taxon>
        <taxon>Sar</taxon>
        <taxon>Alveolata</taxon>
        <taxon>Ciliophora</taxon>
        <taxon>Intramacronucleata</taxon>
        <taxon>Oligohymenophorea</taxon>
        <taxon>Peniculida</taxon>
        <taxon>Parameciidae</taxon>
        <taxon>Paramecium</taxon>
    </lineage>
</organism>